<gene>
    <name evidence="2" type="ORF">DEACI_2061</name>
    <name evidence="3" type="ORF">DEACI_3307</name>
</gene>
<organism evidence="2">
    <name type="scientific">Acididesulfobacillus acetoxydans</name>
    <dbReference type="NCBI Taxonomy" id="1561005"/>
    <lineage>
        <taxon>Bacteria</taxon>
        <taxon>Bacillati</taxon>
        <taxon>Bacillota</taxon>
        <taxon>Clostridia</taxon>
        <taxon>Eubacteriales</taxon>
        <taxon>Peptococcaceae</taxon>
        <taxon>Acididesulfobacillus</taxon>
    </lineage>
</organism>
<dbReference type="RefSeq" id="WP_240984928.1">
    <property type="nucleotide sequence ID" value="NZ_CDGJ01000096.1"/>
</dbReference>
<dbReference type="EMBL" id="CDGJ01000096">
    <property type="protein sequence ID" value="CEJ08826.1"/>
    <property type="molecule type" value="Genomic_DNA"/>
</dbReference>
<dbReference type="Pfam" id="PF01208">
    <property type="entry name" value="URO-D"/>
    <property type="match status" value="1"/>
</dbReference>
<dbReference type="Proteomes" id="UP000836597">
    <property type="component" value="Chromosome"/>
</dbReference>
<dbReference type="PANTHER" id="PTHR47099:SF1">
    <property type="entry name" value="METHYLCOBAMIDE:COM METHYLTRANSFERASE MTBA"/>
    <property type="match status" value="1"/>
</dbReference>
<name>A0A8S0Y2Z3_9FIRM</name>
<dbReference type="AlphaFoldDB" id="A0A8S0Y2Z3"/>
<dbReference type="Gene3D" id="3.20.20.210">
    <property type="match status" value="1"/>
</dbReference>
<dbReference type="KEGG" id="aacx:DEACI_2061"/>
<dbReference type="EC" id="4.1.1.37" evidence="2 3"/>
<proteinExistence type="predicted"/>
<dbReference type="GO" id="GO:0004853">
    <property type="term" value="F:uroporphyrinogen decarboxylase activity"/>
    <property type="evidence" value="ECO:0007669"/>
    <property type="project" value="UniProtKB-EC"/>
</dbReference>
<dbReference type="SUPFAM" id="SSF51726">
    <property type="entry name" value="UROD/MetE-like"/>
    <property type="match status" value="1"/>
</dbReference>
<dbReference type="GO" id="GO:0006779">
    <property type="term" value="P:porphyrin-containing compound biosynthetic process"/>
    <property type="evidence" value="ECO:0007669"/>
    <property type="project" value="InterPro"/>
</dbReference>
<dbReference type="InterPro" id="IPR052024">
    <property type="entry name" value="Methanogen_methyltrans"/>
</dbReference>
<keyword evidence="2" id="KW-0456">Lyase</keyword>
<reference evidence="2" key="2">
    <citation type="submission" date="2020-01" db="EMBL/GenBank/DDBJ databases">
        <authorList>
            <person name="Hornung B."/>
        </authorList>
    </citation>
    <scope>NUCLEOTIDE SEQUENCE</scope>
    <source>
        <strain evidence="2">PacBioINE</strain>
    </source>
</reference>
<accession>A0A8S0Y2Z3</accession>
<reference evidence="3" key="1">
    <citation type="submission" date="2014-11" db="EMBL/GenBank/DDBJ databases">
        <authorList>
            <person name="Hornung B.V."/>
        </authorList>
    </citation>
    <scope>NUCLEOTIDE SEQUENCE</scope>
    <source>
        <strain evidence="3">INE</strain>
    </source>
</reference>
<keyword evidence="4" id="KW-1185">Reference proteome</keyword>
<evidence type="ECO:0000313" key="4">
    <source>
        <dbReference type="Proteomes" id="UP001071230"/>
    </source>
</evidence>
<feature type="domain" description="Uroporphyrinogen decarboxylase (URO-D)" evidence="1">
    <location>
        <begin position="83"/>
        <end position="329"/>
    </location>
</feature>
<dbReference type="InterPro" id="IPR000257">
    <property type="entry name" value="Uroporphyrinogen_deCOase"/>
</dbReference>
<dbReference type="EMBL" id="LR746496">
    <property type="protein sequence ID" value="CAA7601395.1"/>
    <property type="molecule type" value="Genomic_DNA"/>
</dbReference>
<evidence type="ECO:0000313" key="3">
    <source>
        <dbReference type="EMBL" id="CEJ08826.1"/>
    </source>
</evidence>
<dbReference type="InterPro" id="IPR038071">
    <property type="entry name" value="UROD/MetE-like_sf"/>
</dbReference>
<dbReference type="Proteomes" id="UP001071230">
    <property type="component" value="Unassembled WGS sequence"/>
</dbReference>
<evidence type="ECO:0000259" key="1">
    <source>
        <dbReference type="Pfam" id="PF01208"/>
    </source>
</evidence>
<sequence length="331" mass="38294">MDRHQLVIDTLNKKERDVIPFHLDLSNSVRQRLIDYFGDPQFEDKVGNSLAQERNESFVDLGNYRERDMFGVVWNKEQEGDFGVVDNYLLTEPSLNNYTFPKPDEALIRQKCERLVHSHKDQFTMYIIGFSLFERAWTLRGMTDLLMDFLLNPAFVEELLDRIVEYNLAVMDIAMQYDIDCIFFGDDWGQQKGMIMGPGLWRQFLKPRLAKMFAKAKAKGLYVAQHSCGDVHEVFPDLIEMGLDIYNTFQPEIYDVEQMKREFGRDITFYGGISTQQLLPKASPEEVKAETRRLMTLLGKGGGYIVAPTHAIPNDVPTENILAFLEVVQHQ</sequence>
<dbReference type="PANTHER" id="PTHR47099">
    <property type="entry name" value="METHYLCOBAMIDE:COM METHYLTRANSFERASE MTBA"/>
    <property type="match status" value="1"/>
</dbReference>
<evidence type="ECO:0000313" key="2">
    <source>
        <dbReference type="EMBL" id="CAA7601395.1"/>
    </source>
</evidence>
<protein>
    <submittedName>
        <fullName evidence="2">Uroporphyrinogen decarboxylase</fullName>
        <ecNumber evidence="2 3">4.1.1.37</ecNumber>
    </submittedName>
    <submittedName>
        <fullName evidence="3">Uroporphyrinogen-III decarboxylase-like protein</fullName>
    </submittedName>
</protein>